<dbReference type="AlphaFoldDB" id="A0A3G9IWH9"/>
<dbReference type="Gene3D" id="3.40.630.30">
    <property type="match status" value="1"/>
</dbReference>
<feature type="domain" description="N-acetyltransferase" evidence="1">
    <location>
        <begin position="142"/>
        <end position="286"/>
    </location>
</feature>
<proteinExistence type="predicted"/>
<dbReference type="CDD" id="cd04301">
    <property type="entry name" value="NAT_SF"/>
    <property type="match status" value="1"/>
</dbReference>
<dbReference type="EMBL" id="AP019307">
    <property type="protein sequence ID" value="BBH18051.1"/>
    <property type="molecule type" value="Genomic_DNA"/>
</dbReference>
<keyword evidence="3" id="KW-1185">Reference proteome</keyword>
<dbReference type="Proteomes" id="UP000271573">
    <property type="component" value="Chromosome"/>
</dbReference>
<sequence>MLWRVRTTLPDRPGSLAAFALRCGGSGVNILGLQIFPGGDDVVDEFILETPSGWSPVEVRVLAEAAGGTDVVVQTATKATLADQPTRYAEAARAIIARPMGYPEIIAELFDADAESAGGDGDVLETVVAGVVVQVHREAAFTATERARGGALASLVNDVLGMRPDAPVSYAAADPEYVVEDSVVCAWIGGSVVGSVIVEPRLADPDGDVRPLRLSVEDAWQRRGIGRHLLVEGARLARRLGADEILLTTHAGNQAVLPMVLAAGVRGRIRMAGDRLTVRVPVKEFGSPPGP</sequence>
<dbReference type="OrthoDB" id="5516749at2"/>
<organism evidence="2 3">
    <name type="scientific">Nocardioides baekrokdamisoli</name>
    <dbReference type="NCBI Taxonomy" id="1804624"/>
    <lineage>
        <taxon>Bacteria</taxon>
        <taxon>Bacillati</taxon>
        <taxon>Actinomycetota</taxon>
        <taxon>Actinomycetes</taxon>
        <taxon>Propionibacteriales</taxon>
        <taxon>Nocardioidaceae</taxon>
        <taxon>Nocardioides</taxon>
    </lineage>
</organism>
<dbReference type="GO" id="GO:0016747">
    <property type="term" value="F:acyltransferase activity, transferring groups other than amino-acyl groups"/>
    <property type="evidence" value="ECO:0007669"/>
    <property type="project" value="InterPro"/>
</dbReference>
<gene>
    <name evidence="2" type="ORF">Back2_23380</name>
</gene>
<dbReference type="InterPro" id="IPR016181">
    <property type="entry name" value="Acyl_CoA_acyltransferase"/>
</dbReference>
<accession>A0A3G9IWH9</accession>
<dbReference type="InterPro" id="IPR000182">
    <property type="entry name" value="GNAT_dom"/>
</dbReference>
<reference evidence="2 3" key="1">
    <citation type="submission" date="2018-11" db="EMBL/GenBank/DDBJ databases">
        <title>Complete genome sequence of Nocardioides baekrokdamisoli strain KCTC 39748.</title>
        <authorList>
            <person name="Kang S.W."/>
            <person name="Lee K.C."/>
            <person name="Kim K.K."/>
            <person name="Kim J.S."/>
            <person name="Kim D.S."/>
            <person name="Ko S.H."/>
            <person name="Yang S.H."/>
            <person name="Shin Y.K."/>
            <person name="Lee J.S."/>
        </authorList>
    </citation>
    <scope>NUCLEOTIDE SEQUENCE [LARGE SCALE GENOMIC DNA]</scope>
    <source>
        <strain evidence="2 3">KCTC 39748</strain>
    </source>
</reference>
<evidence type="ECO:0000313" key="2">
    <source>
        <dbReference type="EMBL" id="BBH18051.1"/>
    </source>
</evidence>
<dbReference type="KEGG" id="nbe:Back2_23380"/>
<dbReference type="SUPFAM" id="SSF55729">
    <property type="entry name" value="Acyl-CoA N-acyltransferases (Nat)"/>
    <property type="match status" value="1"/>
</dbReference>
<name>A0A3G9IWH9_9ACTN</name>
<dbReference type="RefSeq" id="WP_125569416.1">
    <property type="nucleotide sequence ID" value="NZ_AP019307.1"/>
</dbReference>
<evidence type="ECO:0000313" key="3">
    <source>
        <dbReference type="Proteomes" id="UP000271573"/>
    </source>
</evidence>
<protein>
    <recommendedName>
        <fullName evidence="1">N-acetyltransferase domain-containing protein</fullName>
    </recommendedName>
</protein>
<dbReference type="PROSITE" id="PS51186">
    <property type="entry name" value="GNAT"/>
    <property type="match status" value="1"/>
</dbReference>
<evidence type="ECO:0000259" key="1">
    <source>
        <dbReference type="PROSITE" id="PS51186"/>
    </source>
</evidence>
<dbReference type="Pfam" id="PF00583">
    <property type="entry name" value="Acetyltransf_1"/>
    <property type="match status" value="1"/>
</dbReference>